<accession>A0A0F9Q602</accession>
<dbReference type="AlphaFoldDB" id="A0A0F9Q602"/>
<gene>
    <name evidence="1" type="ORF">LCGC14_0814340</name>
</gene>
<reference evidence="1" key="1">
    <citation type="journal article" date="2015" name="Nature">
        <title>Complex archaea that bridge the gap between prokaryotes and eukaryotes.</title>
        <authorList>
            <person name="Spang A."/>
            <person name="Saw J.H."/>
            <person name="Jorgensen S.L."/>
            <person name="Zaremba-Niedzwiedzka K."/>
            <person name="Martijn J."/>
            <person name="Lind A.E."/>
            <person name="van Eijk R."/>
            <person name="Schleper C."/>
            <person name="Guy L."/>
            <person name="Ettema T.J."/>
        </authorList>
    </citation>
    <scope>NUCLEOTIDE SEQUENCE</scope>
</reference>
<protein>
    <recommendedName>
        <fullName evidence="2">Phage gp6-like head-tail connector protein</fullName>
    </recommendedName>
</protein>
<dbReference type="Gene3D" id="1.10.3230.30">
    <property type="entry name" value="Phage gp6-like head-tail connector protein"/>
    <property type="match status" value="1"/>
</dbReference>
<evidence type="ECO:0000313" key="1">
    <source>
        <dbReference type="EMBL" id="KKN32387.1"/>
    </source>
</evidence>
<proteinExistence type="predicted"/>
<evidence type="ECO:0008006" key="2">
    <source>
        <dbReference type="Google" id="ProtNLM"/>
    </source>
</evidence>
<comment type="caution">
    <text evidence="1">The sequence shown here is derived from an EMBL/GenBank/DDBJ whole genome shotgun (WGS) entry which is preliminary data.</text>
</comment>
<dbReference type="InterPro" id="IPR011738">
    <property type="entry name" value="Phage_CHP"/>
</dbReference>
<dbReference type="EMBL" id="LAZR01002256">
    <property type="protein sequence ID" value="KKN32387.1"/>
    <property type="molecule type" value="Genomic_DNA"/>
</dbReference>
<name>A0A0F9Q602_9ZZZZ</name>
<dbReference type="NCBIfam" id="TIGR02215">
    <property type="entry name" value="phage_chp_gp8"/>
    <property type="match status" value="1"/>
</dbReference>
<dbReference type="CDD" id="cd08054">
    <property type="entry name" value="gp6"/>
    <property type="match status" value="1"/>
</dbReference>
<sequence length="198" mass="21891">MLIEETGVADTTLPVDVFKAHLRMGSGFGTETLQDEVLVSFLRAAVAAVEARTGKALIRRKFSWSLSSWRDDLAQPFPIAPVHSVDSVTTISSDGAQTVVDAQMYWLDRDRQRPMLRTTSAALATIPRFGTVSITFEAGMGSDWSQVPADLQQAVFLLSAHYYEFRHETNLSDGCMPFGVSSLIERYRPMRLGMRVGG</sequence>
<organism evidence="1">
    <name type="scientific">marine sediment metagenome</name>
    <dbReference type="NCBI Taxonomy" id="412755"/>
    <lineage>
        <taxon>unclassified sequences</taxon>
        <taxon>metagenomes</taxon>
        <taxon>ecological metagenomes</taxon>
    </lineage>
</organism>